<dbReference type="SUPFAM" id="SSF46689">
    <property type="entry name" value="Homeodomain-like"/>
    <property type="match status" value="1"/>
</dbReference>
<dbReference type="InterPro" id="IPR039595">
    <property type="entry name" value="TE2IP/Rap1"/>
</dbReference>
<feature type="compositionally biased region" description="Basic and acidic residues" evidence="6">
    <location>
        <begin position="419"/>
        <end position="442"/>
    </location>
</feature>
<feature type="compositionally biased region" description="Basic and acidic residues" evidence="6">
    <location>
        <begin position="589"/>
        <end position="604"/>
    </location>
</feature>
<accession>A0AAD7H0L5</accession>
<feature type="compositionally biased region" description="Polar residues" evidence="6">
    <location>
        <begin position="609"/>
        <end position="625"/>
    </location>
</feature>
<dbReference type="Gene3D" id="1.10.10.60">
    <property type="entry name" value="Homeodomain-like"/>
    <property type="match status" value="1"/>
</dbReference>
<dbReference type="Proteomes" id="UP001221757">
    <property type="component" value="Unassembled WGS sequence"/>
</dbReference>
<feature type="region of interest" description="Disordered" evidence="6">
    <location>
        <begin position="566"/>
        <end position="737"/>
    </location>
</feature>
<feature type="domain" description="TERF2-interacting telomeric protein 1 Myb" evidence="7">
    <location>
        <begin position="129"/>
        <end position="191"/>
    </location>
</feature>
<keyword evidence="4 5" id="KW-0539">Nucleus</keyword>
<evidence type="ECO:0000256" key="1">
    <source>
        <dbReference type="ARBA" id="ARBA00010467"/>
    </source>
</evidence>
<feature type="region of interest" description="Disordered" evidence="6">
    <location>
        <begin position="215"/>
        <end position="546"/>
    </location>
</feature>
<keyword evidence="3 5" id="KW-0779">Telomere</keyword>
<dbReference type="GO" id="GO:0042162">
    <property type="term" value="F:telomeric DNA binding"/>
    <property type="evidence" value="ECO:0007669"/>
    <property type="project" value="TreeGrafter"/>
</dbReference>
<comment type="similarity">
    <text evidence="1 5">Belongs to the RAP1 family.</text>
</comment>
<comment type="subunit">
    <text evidence="5">Homodimer.</text>
</comment>
<name>A0AAD7H0L5_MYCRO</name>
<feature type="compositionally biased region" description="Basic and acidic residues" evidence="6">
    <location>
        <begin position="392"/>
        <end position="411"/>
    </location>
</feature>
<proteinExistence type="inferred from homology"/>
<evidence type="ECO:0000256" key="6">
    <source>
        <dbReference type="SAM" id="MobiDB-lite"/>
    </source>
</evidence>
<feature type="compositionally biased region" description="Low complexity" evidence="6">
    <location>
        <begin position="443"/>
        <end position="457"/>
    </location>
</feature>
<keyword evidence="9" id="KW-1185">Reference proteome</keyword>
<dbReference type="GO" id="GO:0070187">
    <property type="term" value="C:shelterin complex"/>
    <property type="evidence" value="ECO:0007669"/>
    <property type="project" value="TreeGrafter"/>
</dbReference>
<evidence type="ECO:0000313" key="8">
    <source>
        <dbReference type="EMBL" id="KAJ7709568.1"/>
    </source>
</evidence>
<feature type="compositionally biased region" description="Acidic residues" evidence="6">
    <location>
        <begin position="228"/>
        <end position="257"/>
    </location>
</feature>
<gene>
    <name evidence="8" type="ORF">B0H17DRAFT_1028340</name>
</gene>
<evidence type="ECO:0000256" key="2">
    <source>
        <dbReference type="ARBA" id="ARBA00022454"/>
    </source>
</evidence>
<evidence type="ECO:0000256" key="4">
    <source>
        <dbReference type="ARBA" id="ARBA00023242"/>
    </source>
</evidence>
<dbReference type="AlphaFoldDB" id="A0AAD7H0L5"/>
<feature type="compositionally biased region" description="Low complexity" evidence="6">
    <location>
        <begin position="369"/>
        <end position="380"/>
    </location>
</feature>
<evidence type="ECO:0000259" key="7">
    <source>
        <dbReference type="Pfam" id="PF08914"/>
    </source>
</evidence>
<evidence type="ECO:0000256" key="5">
    <source>
        <dbReference type="RuleBase" id="RU367107"/>
    </source>
</evidence>
<feature type="compositionally biased region" description="Basic and acidic residues" evidence="6">
    <location>
        <begin position="711"/>
        <end position="722"/>
    </location>
</feature>
<dbReference type="CDD" id="cd11655">
    <property type="entry name" value="rap1_myb-like"/>
    <property type="match status" value="1"/>
</dbReference>
<dbReference type="InterPro" id="IPR015010">
    <property type="entry name" value="TERF2IP_Myb"/>
</dbReference>
<feature type="compositionally biased region" description="Basic and acidic residues" evidence="6">
    <location>
        <begin position="633"/>
        <end position="645"/>
    </location>
</feature>
<reference evidence="8" key="1">
    <citation type="submission" date="2023-03" db="EMBL/GenBank/DDBJ databases">
        <title>Massive genome expansion in bonnet fungi (Mycena s.s.) driven by repeated elements and novel gene families across ecological guilds.</title>
        <authorList>
            <consortium name="Lawrence Berkeley National Laboratory"/>
            <person name="Harder C.B."/>
            <person name="Miyauchi S."/>
            <person name="Viragh M."/>
            <person name="Kuo A."/>
            <person name="Thoen E."/>
            <person name="Andreopoulos B."/>
            <person name="Lu D."/>
            <person name="Skrede I."/>
            <person name="Drula E."/>
            <person name="Henrissat B."/>
            <person name="Morin E."/>
            <person name="Kohler A."/>
            <person name="Barry K."/>
            <person name="LaButti K."/>
            <person name="Morin E."/>
            <person name="Salamov A."/>
            <person name="Lipzen A."/>
            <person name="Mereny Z."/>
            <person name="Hegedus B."/>
            <person name="Baldrian P."/>
            <person name="Stursova M."/>
            <person name="Weitz H."/>
            <person name="Taylor A."/>
            <person name="Grigoriev I.V."/>
            <person name="Nagy L.G."/>
            <person name="Martin F."/>
            <person name="Kauserud H."/>
        </authorList>
    </citation>
    <scope>NUCLEOTIDE SEQUENCE</scope>
    <source>
        <strain evidence="8">CBHHK067</strain>
    </source>
</reference>
<comment type="subcellular location">
    <subcellularLocation>
        <location evidence="5">Nucleus</location>
    </subcellularLocation>
    <subcellularLocation>
        <location evidence="5">Chromosome</location>
        <location evidence="5">Telomere</location>
    </subcellularLocation>
</comment>
<dbReference type="InterPro" id="IPR009057">
    <property type="entry name" value="Homeodomain-like_sf"/>
</dbReference>
<dbReference type="GO" id="GO:0010833">
    <property type="term" value="P:telomere maintenance via telomere lengthening"/>
    <property type="evidence" value="ECO:0007669"/>
    <property type="project" value="UniProtKB-UniRule"/>
</dbReference>
<feature type="compositionally biased region" description="Pro residues" evidence="6">
    <location>
        <begin position="325"/>
        <end position="337"/>
    </location>
</feature>
<evidence type="ECO:0000256" key="3">
    <source>
        <dbReference type="ARBA" id="ARBA00022895"/>
    </source>
</evidence>
<protein>
    <recommendedName>
        <fullName evidence="5">DNA-binding protein RAP1</fullName>
    </recommendedName>
</protein>
<dbReference type="PANTHER" id="PTHR16466">
    <property type="entry name" value="TELOMERE REPEAT-BINDING FACTOR 2-INTERACTING PROTEIN 1"/>
    <property type="match status" value="1"/>
</dbReference>
<keyword evidence="2 5" id="KW-0158">Chromosome</keyword>
<evidence type="ECO:0000313" key="9">
    <source>
        <dbReference type="Proteomes" id="UP001221757"/>
    </source>
</evidence>
<dbReference type="Pfam" id="PF08914">
    <property type="entry name" value="Myb_Rap1"/>
    <property type="match status" value="1"/>
</dbReference>
<organism evidence="8 9">
    <name type="scientific">Mycena rosella</name>
    <name type="common">Pink bonnet</name>
    <name type="synonym">Agaricus rosellus</name>
    <dbReference type="NCBI Taxonomy" id="1033263"/>
    <lineage>
        <taxon>Eukaryota</taxon>
        <taxon>Fungi</taxon>
        <taxon>Dikarya</taxon>
        <taxon>Basidiomycota</taxon>
        <taxon>Agaricomycotina</taxon>
        <taxon>Agaricomycetes</taxon>
        <taxon>Agaricomycetidae</taxon>
        <taxon>Agaricales</taxon>
        <taxon>Marasmiineae</taxon>
        <taxon>Mycenaceae</taxon>
        <taxon>Mycena</taxon>
    </lineage>
</organism>
<dbReference type="EMBL" id="JARKIE010000002">
    <property type="protein sequence ID" value="KAJ7709568.1"/>
    <property type="molecule type" value="Genomic_DNA"/>
</dbReference>
<comment type="caution">
    <text evidence="8">The sequence shown here is derived from an EMBL/GenBank/DDBJ whole genome shotgun (WGS) entry which is preliminary data.</text>
</comment>
<dbReference type="GO" id="GO:0031848">
    <property type="term" value="P:protection from non-homologous end joining at telomere"/>
    <property type="evidence" value="ECO:0007669"/>
    <property type="project" value="TreeGrafter"/>
</dbReference>
<sequence>MDEEDDELVNDTLFHDDHGKPLKFYLHPSIKQPGARLALEAKIELHGGEINPVKSGSNIILVNPKDPSGNVDELRHLYKTHSDPSLKGVHVETMRWVELSVKLGKCVHLFTQKRMGGVAAGGFRERTDFSEEDDRRICEYVGQLIPDKSNGGRTGNNIYKRLIRNAEIEPEEYNWAFRHTWQSWRERYKKNQGRLDAYIDAWVVPLGVEPHQMYHLSRNAPRTSHREEEEEEEENEEEDAEVEEEDAEVENEIDNEIDVAPPSQKRRVSGSSSTQRDAKRQRRSLSLPDVEVEVGRSLAKAKEATPPYDDDGDGYLSDQSLFGPDPEPSQHTPPPPIEARLPTPHIRSSQATLVGTAPMRETSLSKSTVPRPSAVPVAPRKAVEPAIVQESPPRRQEPSPRRQEPPPRRQESPPLRQESPPRRQESPRRRQESPRRRQESPPRHQQPARARLAARPAIPRPPRRKPTPAPVPETVEPQTPYRLRSRSKSVEPAAYEDPNAIMRKNRQKGKKRDLEAVEEEESRASREAVEEEEPRAGGTVETQEEQNVQDLLMATSAISALDGGNAFEEEVVSNPPPRDIRPQRIARRRPSELEPDDRQTDLALRRRQVSFSPASNRRSSVTRTLSEVGEVLRQLREPRLSRPPERVATSKAGSSPRYVQNFPPDSAFSRHAAPSVDLHNPLYMQSAPGRASSRKDSPESFPIPHTRASAFKRDVMTSEKHTPYRPPAGTRAAALSK</sequence>
<comment type="function">
    <text evidence="5">Involved in the regulation of telomere length, clustering and has a specific role in telomere position effect (TPE).</text>
</comment>
<dbReference type="PANTHER" id="PTHR16466:SF6">
    <property type="entry name" value="TELOMERIC REPEAT-BINDING FACTOR 2-INTERACTING PROTEIN 1"/>
    <property type="match status" value="1"/>
</dbReference>